<sequence length="64" mass="6378">MGLDVNEAEGHPSVSGMGAGEADAGCGAGITKAAEIGFKQDSGDPTRALDTARNPGTELRQGYA</sequence>
<dbReference type="HOGENOM" id="CLU_207042_0_0_9"/>
<comment type="caution">
    <text evidence="2">The sequence shown here is derived from an EMBL/GenBank/DDBJ whole genome shotgun (WGS) entry which is preliminary data.</text>
</comment>
<feature type="region of interest" description="Disordered" evidence="1">
    <location>
        <begin position="1"/>
        <end position="25"/>
    </location>
</feature>
<dbReference type="EMBL" id="ABCC02000023">
    <property type="protein sequence ID" value="EDP17223.1"/>
    <property type="molecule type" value="Genomic_DNA"/>
</dbReference>
<dbReference type="PaxDb" id="411902-CLOBOL_02295"/>
<protein>
    <submittedName>
        <fullName evidence="2">Uncharacterized protein</fullName>
    </submittedName>
</protein>
<organism evidence="2 3">
    <name type="scientific">Enterocloster bolteae (strain ATCC BAA-613 / DSM 15670 / CCUG 46953 / JCM 12243 / WAL 16351)</name>
    <name type="common">Clostridium bolteae</name>
    <dbReference type="NCBI Taxonomy" id="411902"/>
    <lineage>
        <taxon>Bacteria</taxon>
        <taxon>Bacillati</taxon>
        <taxon>Bacillota</taxon>
        <taxon>Clostridia</taxon>
        <taxon>Lachnospirales</taxon>
        <taxon>Lachnospiraceae</taxon>
        <taxon>Enterocloster</taxon>
    </lineage>
</organism>
<proteinExistence type="predicted"/>
<dbReference type="AlphaFoldDB" id="A8RNV9"/>
<evidence type="ECO:0000256" key="1">
    <source>
        <dbReference type="SAM" id="MobiDB-lite"/>
    </source>
</evidence>
<name>A8RNV9_ENTBW</name>
<gene>
    <name evidence="2" type="ORF">CLOBOL_02295</name>
</gene>
<accession>A8RNV9</accession>
<feature type="region of interest" description="Disordered" evidence="1">
    <location>
        <begin position="37"/>
        <end position="64"/>
    </location>
</feature>
<reference evidence="2 3" key="2">
    <citation type="submission" date="2007-09" db="EMBL/GenBank/DDBJ databases">
        <title>Draft genome sequence of Clostridium bolteae (ATCC BAA-613).</title>
        <authorList>
            <person name="Sudarsanam P."/>
            <person name="Ley R."/>
            <person name="Guruge J."/>
            <person name="Turnbaugh P.J."/>
            <person name="Mahowald M."/>
            <person name="Liep D."/>
            <person name="Gordon J."/>
        </authorList>
    </citation>
    <scope>NUCLEOTIDE SEQUENCE [LARGE SCALE GENOMIC DNA]</scope>
    <source>
        <strain evidence="3">ATCC BAA-613 / DSM 15670 / CCUG 46953 / JCM 12243 / WAL 16351</strain>
    </source>
</reference>
<evidence type="ECO:0000313" key="2">
    <source>
        <dbReference type="EMBL" id="EDP17223.1"/>
    </source>
</evidence>
<evidence type="ECO:0000313" key="3">
    <source>
        <dbReference type="Proteomes" id="UP000005396"/>
    </source>
</evidence>
<dbReference type="Proteomes" id="UP000005396">
    <property type="component" value="Unassembled WGS sequence"/>
</dbReference>
<reference evidence="2 3" key="1">
    <citation type="submission" date="2007-08" db="EMBL/GenBank/DDBJ databases">
        <authorList>
            <person name="Fulton L."/>
            <person name="Clifton S."/>
            <person name="Fulton B."/>
            <person name="Xu J."/>
            <person name="Minx P."/>
            <person name="Pepin K.H."/>
            <person name="Johnson M."/>
            <person name="Thiruvilangam P."/>
            <person name="Bhonagiri V."/>
            <person name="Nash W.E."/>
            <person name="Mardis E.R."/>
            <person name="Wilson R.K."/>
        </authorList>
    </citation>
    <scope>NUCLEOTIDE SEQUENCE [LARGE SCALE GENOMIC DNA]</scope>
    <source>
        <strain evidence="3">ATCC BAA-613 / DSM 15670 / CCUG 46953 / JCM 12243 / WAL 16351</strain>
    </source>
</reference>